<accession>A0A8S1R0E1</accession>
<reference evidence="2" key="1">
    <citation type="submission" date="2021-01" db="EMBL/GenBank/DDBJ databases">
        <authorList>
            <consortium name="Genoscope - CEA"/>
            <person name="William W."/>
        </authorList>
    </citation>
    <scope>NUCLEOTIDE SEQUENCE</scope>
</reference>
<keyword evidence="3" id="KW-1185">Reference proteome</keyword>
<dbReference type="OrthoDB" id="307457at2759"/>
<feature type="coiled-coil region" evidence="1">
    <location>
        <begin position="279"/>
        <end position="358"/>
    </location>
</feature>
<organism evidence="2 3">
    <name type="scientific">Paramecium sonneborni</name>
    <dbReference type="NCBI Taxonomy" id="65129"/>
    <lineage>
        <taxon>Eukaryota</taxon>
        <taxon>Sar</taxon>
        <taxon>Alveolata</taxon>
        <taxon>Ciliophora</taxon>
        <taxon>Intramacronucleata</taxon>
        <taxon>Oligohymenophorea</taxon>
        <taxon>Peniculida</taxon>
        <taxon>Parameciidae</taxon>
        <taxon>Paramecium</taxon>
    </lineage>
</organism>
<dbReference type="EMBL" id="CAJJDN010000127">
    <property type="protein sequence ID" value="CAD8120737.1"/>
    <property type="molecule type" value="Genomic_DNA"/>
</dbReference>
<evidence type="ECO:0000313" key="3">
    <source>
        <dbReference type="Proteomes" id="UP000692954"/>
    </source>
</evidence>
<feature type="coiled-coil region" evidence="1">
    <location>
        <begin position="118"/>
        <end position="170"/>
    </location>
</feature>
<dbReference type="AlphaFoldDB" id="A0A8S1R0E1"/>
<evidence type="ECO:0000256" key="1">
    <source>
        <dbReference type="SAM" id="Coils"/>
    </source>
</evidence>
<proteinExistence type="predicted"/>
<dbReference type="Proteomes" id="UP000692954">
    <property type="component" value="Unassembled WGS sequence"/>
</dbReference>
<gene>
    <name evidence="2" type="ORF">PSON_ATCC_30995.1.T1270196</name>
</gene>
<keyword evidence="1" id="KW-0175">Coiled coil</keyword>
<sequence length="444" mass="51974">MIPSKIIKRQESLTSNPIQDSPSLQKVQSNLMLVSKASSLPKQFQKNEKLKTTGTKIESIKHSKNNSMNHLSTYENTKTIDSIQNVSSLYINNKTEEIQLRNEIQLKAQIIVDLNKNISQLQSQNINYQMMISQLEKDVQQLNQTIEKMCEQLSSSNNDFDLEIKSLQDQITKKDKLISFYKAENQQLLCIIKQGSYSKKKEGKENHPISAQPNQQDQINYLKDQIDLQRKQFIQTEDSLQKQISGLNQFVNEFFQQQSSDRLNYNISNRIDKDPRNRKLSLQNDMDQFQSQLKHIDQQKQQLDSQFDSVQCNLDQLNERQLNCLLTDNLNVQNIKEINKLKQVVQIQKKQIELQQKTILNQHFEIQNLQTLLYKNDQDSITKISDNKALQVGIITNDFTNSPRDEIYHLNESQSEIKPKYYMDSIQNTFQKFQVITEESTFRN</sequence>
<name>A0A8S1R0E1_9CILI</name>
<evidence type="ECO:0000313" key="2">
    <source>
        <dbReference type="EMBL" id="CAD8120737.1"/>
    </source>
</evidence>
<protein>
    <submittedName>
        <fullName evidence="2">Uncharacterized protein</fullName>
    </submittedName>
</protein>
<comment type="caution">
    <text evidence="2">The sequence shown here is derived from an EMBL/GenBank/DDBJ whole genome shotgun (WGS) entry which is preliminary data.</text>
</comment>